<evidence type="ECO:0000256" key="6">
    <source>
        <dbReference type="ARBA" id="ARBA00022833"/>
    </source>
</evidence>
<dbReference type="GO" id="GO:0008235">
    <property type="term" value="F:metalloexopeptidase activity"/>
    <property type="evidence" value="ECO:0007669"/>
    <property type="project" value="InterPro"/>
</dbReference>
<comment type="cofactor">
    <cofactor evidence="1">
        <name>Zn(2+)</name>
        <dbReference type="ChEBI" id="CHEBI:29105"/>
    </cofactor>
</comment>
<keyword evidence="6 7" id="KW-0862">Zinc</keyword>
<dbReference type="AlphaFoldDB" id="A0A9P6HNF7"/>
<evidence type="ECO:0000256" key="2">
    <source>
        <dbReference type="ARBA" id="ARBA00005634"/>
    </source>
</evidence>
<dbReference type="Proteomes" id="UP000736335">
    <property type="component" value="Unassembled WGS sequence"/>
</dbReference>
<dbReference type="EMBL" id="WIUZ02000002">
    <property type="protein sequence ID" value="KAF9791293.1"/>
    <property type="molecule type" value="Genomic_DNA"/>
</dbReference>
<sequence>MRRLADQSAPHQLAKNIVLRHLPLTFASSYRSCIAGVETSYRYHTGQRRSCGQCQTLGYRIAVFRSFPDIDPKGTALPERSLGSDSSGAQGSTSTLCCTASTMVLPTTPALLTLLITNATLDSFNQVRQSCLVDRYYGTYGDQSLFMVDPNLHCDPFKLKLDLDWQWDLISVHPDHELLFLKKMEIEDAISGEDTLIGGLERLVEYTSNDPPAASGAQWPLIEVAPTYSILYHAEHSAILSISPHLLPYIDNALPPSYKAYALPKIPLPSRRVPEEAKRRIRLWTDLVEYDDDVNRIVEGLSSRKLRQDVRYLTGEDSNSPILSRSSFSEGGRLAAEWIFEQINQTGAECELKQFLPGFAPNVICKYQSLDESAGTIILSSHYDSRGSRGKFRAPGGDDNGSGTAAILSIARAIARNGIVFKSNVQLIAFAGEEQGLWGSRGYALELWNQGANITLMAHSDMLAYRVPGEPAQLAFPKIGTGEVVDLISKVASIYSPELVVGSTPACCSDHQTFHEQGFPAAQLFERGGPIADPMYHNSGDLSDREGYDFEQLRSITKALMATLLHTAEYELLGWPCVRQQTSESDMV</sequence>
<dbReference type="GO" id="GO:0006508">
    <property type="term" value="P:proteolysis"/>
    <property type="evidence" value="ECO:0007669"/>
    <property type="project" value="UniProtKB-KW"/>
</dbReference>
<dbReference type="InterPro" id="IPR007484">
    <property type="entry name" value="Peptidase_M28"/>
</dbReference>
<keyword evidence="10" id="KW-1185">Reference proteome</keyword>
<dbReference type="GO" id="GO:0046872">
    <property type="term" value="F:metal ion binding"/>
    <property type="evidence" value="ECO:0007669"/>
    <property type="project" value="UniProtKB-KW"/>
</dbReference>
<accession>A0A9P6HNF7</accession>
<evidence type="ECO:0000256" key="3">
    <source>
        <dbReference type="ARBA" id="ARBA00022670"/>
    </source>
</evidence>
<dbReference type="InterPro" id="IPR045175">
    <property type="entry name" value="M28_fam"/>
</dbReference>
<dbReference type="PANTHER" id="PTHR12147:SF26">
    <property type="entry name" value="PEPTIDASE M28 DOMAIN-CONTAINING PROTEIN"/>
    <property type="match status" value="1"/>
</dbReference>
<dbReference type="PANTHER" id="PTHR12147">
    <property type="entry name" value="METALLOPEPTIDASE M28 FAMILY MEMBER"/>
    <property type="match status" value="1"/>
</dbReference>
<protein>
    <recommendedName>
        <fullName evidence="7">Peptide hydrolase</fullName>
        <ecNumber evidence="7">3.4.-.-</ecNumber>
    </recommendedName>
</protein>
<evidence type="ECO:0000256" key="7">
    <source>
        <dbReference type="RuleBase" id="RU361240"/>
    </source>
</evidence>
<reference evidence="9" key="1">
    <citation type="journal article" date="2020" name="Nat. Commun.">
        <title>Large-scale genome sequencing of mycorrhizal fungi provides insights into the early evolution of symbiotic traits.</title>
        <authorList>
            <person name="Miyauchi S."/>
            <person name="Kiss E."/>
            <person name="Kuo A."/>
            <person name="Drula E."/>
            <person name="Kohler A."/>
            <person name="Sanchez-Garcia M."/>
            <person name="Morin E."/>
            <person name="Andreopoulos B."/>
            <person name="Barry K.W."/>
            <person name="Bonito G."/>
            <person name="Buee M."/>
            <person name="Carver A."/>
            <person name="Chen C."/>
            <person name="Cichocki N."/>
            <person name="Clum A."/>
            <person name="Culley D."/>
            <person name="Crous P.W."/>
            <person name="Fauchery L."/>
            <person name="Girlanda M."/>
            <person name="Hayes R.D."/>
            <person name="Keri Z."/>
            <person name="LaButti K."/>
            <person name="Lipzen A."/>
            <person name="Lombard V."/>
            <person name="Magnuson J."/>
            <person name="Maillard F."/>
            <person name="Murat C."/>
            <person name="Nolan M."/>
            <person name="Ohm R.A."/>
            <person name="Pangilinan J."/>
            <person name="Pereira M.F."/>
            <person name="Perotto S."/>
            <person name="Peter M."/>
            <person name="Pfister S."/>
            <person name="Riley R."/>
            <person name="Sitrit Y."/>
            <person name="Stielow J.B."/>
            <person name="Szollosi G."/>
            <person name="Zifcakova L."/>
            <person name="Stursova M."/>
            <person name="Spatafora J.W."/>
            <person name="Tedersoo L."/>
            <person name="Vaario L.M."/>
            <person name="Yamada A."/>
            <person name="Yan M."/>
            <person name="Wang P."/>
            <person name="Xu J."/>
            <person name="Bruns T."/>
            <person name="Baldrian P."/>
            <person name="Vilgalys R."/>
            <person name="Dunand C."/>
            <person name="Henrissat B."/>
            <person name="Grigoriev I.V."/>
            <person name="Hibbett D."/>
            <person name="Nagy L.G."/>
            <person name="Martin F.M."/>
        </authorList>
    </citation>
    <scope>NUCLEOTIDE SEQUENCE</scope>
    <source>
        <strain evidence="9">UH-Tt-Lm1</strain>
    </source>
</reference>
<dbReference type="SUPFAM" id="SSF53187">
    <property type="entry name" value="Zn-dependent exopeptidases"/>
    <property type="match status" value="1"/>
</dbReference>
<evidence type="ECO:0000256" key="1">
    <source>
        <dbReference type="ARBA" id="ARBA00001947"/>
    </source>
</evidence>
<evidence type="ECO:0000256" key="4">
    <source>
        <dbReference type="ARBA" id="ARBA00022723"/>
    </source>
</evidence>
<dbReference type="Gene3D" id="3.40.630.10">
    <property type="entry name" value="Zn peptidases"/>
    <property type="match status" value="1"/>
</dbReference>
<keyword evidence="5 7" id="KW-0378">Hydrolase</keyword>
<keyword evidence="3 7" id="KW-0645">Protease</keyword>
<evidence type="ECO:0000259" key="8">
    <source>
        <dbReference type="Pfam" id="PF04389"/>
    </source>
</evidence>
<proteinExistence type="inferred from homology"/>
<reference evidence="9" key="2">
    <citation type="submission" date="2020-11" db="EMBL/GenBank/DDBJ databases">
        <authorList>
            <consortium name="DOE Joint Genome Institute"/>
            <person name="Kuo A."/>
            <person name="Miyauchi S."/>
            <person name="Kiss E."/>
            <person name="Drula E."/>
            <person name="Kohler A."/>
            <person name="Sanchez-Garcia M."/>
            <person name="Andreopoulos B."/>
            <person name="Barry K.W."/>
            <person name="Bonito G."/>
            <person name="Buee M."/>
            <person name="Carver A."/>
            <person name="Chen C."/>
            <person name="Cichocki N."/>
            <person name="Clum A."/>
            <person name="Culley D."/>
            <person name="Crous P.W."/>
            <person name="Fauchery L."/>
            <person name="Girlanda M."/>
            <person name="Hayes R."/>
            <person name="Keri Z."/>
            <person name="Labutti K."/>
            <person name="Lipzen A."/>
            <person name="Lombard V."/>
            <person name="Magnuson J."/>
            <person name="Maillard F."/>
            <person name="Morin E."/>
            <person name="Murat C."/>
            <person name="Nolan M."/>
            <person name="Ohm R."/>
            <person name="Pangilinan J."/>
            <person name="Pereira M."/>
            <person name="Perotto S."/>
            <person name="Peter M."/>
            <person name="Riley R."/>
            <person name="Sitrit Y."/>
            <person name="Stielow B."/>
            <person name="Szollosi G."/>
            <person name="Zifcakova L."/>
            <person name="Stursova M."/>
            <person name="Spatafora J.W."/>
            <person name="Tedersoo L."/>
            <person name="Vaario L.-M."/>
            <person name="Yamada A."/>
            <person name="Yan M."/>
            <person name="Wang P."/>
            <person name="Xu J."/>
            <person name="Bruns T."/>
            <person name="Baldrian P."/>
            <person name="Vilgalys R."/>
            <person name="Henrissat B."/>
            <person name="Grigoriev I.V."/>
            <person name="Hibbett D."/>
            <person name="Nagy L.G."/>
            <person name="Martin F.M."/>
        </authorList>
    </citation>
    <scope>NUCLEOTIDE SEQUENCE</scope>
    <source>
        <strain evidence="9">UH-Tt-Lm1</strain>
    </source>
</reference>
<comment type="similarity">
    <text evidence="2">Belongs to the peptidase M28 family. M28B subfamily.</text>
</comment>
<dbReference type="Pfam" id="PF04389">
    <property type="entry name" value="Peptidase_M28"/>
    <property type="match status" value="1"/>
</dbReference>
<organism evidence="9 10">
    <name type="scientific">Thelephora terrestris</name>
    <dbReference type="NCBI Taxonomy" id="56493"/>
    <lineage>
        <taxon>Eukaryota</taxon>
        <taxon>Fungi</taxon>
        <taxon>Dikarya</taxon>
        <taxon>Basidiomycota</taxon>
        <taxon>Agaricomycotina</taxon>
        <taxon>Agaricomycetes</taxon>
        <taxon>Thelephorales</taxon>
        <taxon>Thelephoraceae</taxon>
        <taxon>Thelephora</taxon>
    </lineage>
</organism>
<evidence type="ECO:0000313" key="10">
    <source>
        <dbReference type="Proteomes" id="UP000736335"/>
    </source>
</evidence>
<feature type="domain" description="Peptidase M28" evidence="8">
    <location>
        <begin position="362"/>
        <end position="545"/>
    </location>
</feature>
<comment type="caution">
    <text evidence="9">The sequence shown here is derived from an EMBL/GenBank/DDBJ whole genome shotgun (WGS) entry which is preliminary data.</text>
</comment>
<evidence type="ECO:0000313" key="9">
    <source>
        <dbReference type="EMBL" id="KAF9791293.1"/>
    </source>
</evidence>
<name>A0A9P6HNF7_9AGAM</name>
<gene>
    <name evidence="9" type="ORF">BJ322DRAFT_1040893</name>
</gene>
<evidence type="ECO:0000256" key="5">
    <source>
        <dbReference type="ARBA" id="ARBA00022801"/>
    </source>
</evidence>
<keyword evidence="4 7" id="KW-0479">Metal-binding</keyword>
<dbReference type="EC" id="3.4.-.-" evidence="7"/>
<dbReference type="OrthoDB" id="10013407at2759"/>